<reference evidence="2" key="1">
    <citation type="submission" date="2023-03" db="EMBL/GenBank/DDBJ databases">
        <title>Massive genome expansion in bonnet fungi (Mycena s.s.) driven by repeated elements and novel gene families across ecological guilds.</title>
        <authorList>
            <consortium name="Lawrence Berkeley National Laboratory"/>
            <person name="Harder C.B."/>
            <person name="Miyauchi S."/>
            <person name="Viragh M."/>
            <person name="Kuo A."/>
            <person name="Thoen E."/>
            <person name="Andreopoulos B."/>
            <person name="Lu D."/>
            <person name="Skrede I."/>
            <person name="Drula E."/>
            <person name="Henrissat B."/>
            <person name="Morin E."/>
            <person name="Kohler A."/>
            <person name="Barry K."/>
            <person name="LaButti K."/>
            <person name="Morin E."/>
            <person name="Salamov A."/>
            <person name="Lipzen A."/>
            <person name="Mereny Z."/>
            <person name="Hegedus B."/>
            <person name="Baldrian P."/>
            <person name="Stursova M."/>
            <person name="Weitz H."/>
            <person name="Taylor A."/>
            <person name="Grigoriev I.V."/>
            <person name="Nagy L.G."/>
            <person name="Martin F."/>
            <person name="Kauserud H."/>
        </authorList>
    </citation>
    <scope>NUCLEOTIDE SEQUENCE</scope>
    <source>
        <strain evidence="2">CBHHK182m</strain>
    </source>
</reference>
<organism evidence="2 3">
    <name type="scientific">Mycena metata</name>
    <dbReference type="NCBI Taxonomy" id="1033252"/>
    <lineage>
        <taxon>Eukaryota</taxon>
        <taxon>Fungi</taxon>
        <taxon>Dikarya</taxon>
        <taxon>Basidiomycota</taxon>
        <taxon>Agaricomycotina</taxon>
        <taxon>Agaricomycetes</taxon>
        <taxon>Agaricomycetidae</taxon>
        <taxon>Agaricales</taxon>
        <taxon>Marasmiineae</taxon>
        <taxon>Mycenaceae</taxon>
        <taxon>Mycena</taxon>
    </lineage>
</organism>
<accession>A0AAD7I8M0</accession>
<evidence type="ECO:0000313" key="2">
    <source>
        <dbReference type="EMBL" id="KAJ7737530.1"/>
    </source>
</evidence>
<dbReference type="Proteomes" id="UP001215598">
    <property type="component" value="Unassembled WGS sequence"/>
</dbReference>
<gene>
    <name evidence="2" type="ORF">B0H16DRAFT_1466171</name>
</gene>
<keyword evidence="3" id="KW-1185">Reference proteome</keyword>
<evidence type="ECO:0000313" key="3">
    <source>
        <dbReference type="Proteomes" id="UP001215598"/>
    </source>
</evidence>
<comment type="caution">
    <text evidence="2">The sequence shown here is derived from an EMBL/GenBank/DDBJ whole genome shotgun (WGS) entry which is preliminary data.</text>
</comment>
<proteinExistence type="predicted"/>
<sequence>MAREGDKWDLAGDSPRAPWTLLAHPQHRRLKSVRVPPVPFTQHSADRSLQSYPVPEPHLTRQPPWRYSRKYGATSPPWVVSHRIPCKRSRISYSLGAENPTVTTSFSGARLSFSQARVHGRNFVVPYVDALTALLSTRFMLELAERGRKPERTSRAMTRSTTLVGSAPPPADDSASSLCTFETRSIGWNRVGSCLGARAF</sequence>
<dbReference type="EMBL" id="JARKIB010000116">
    <property type="protein sequence ID" value="KAJ7737530.1"/>
    <property type="molecule type" value="Genomic_DNA"/>
</dbReference>
<feature type="region of interest" description="Disordered" evidence="1">
    <location>
        <begin position="147"/>
        <end position="172"/>
    </location>
</feature>
<evidence type="ECO:0000256" key="1">
    <source>
        <dbReference type="SAM" id="MobiDB-lite"/>
    </source>
</evidence>
<feature type="compositionally biased region" description="Polar residues" evidence="1">
    <location>
        <begin position="155"/>
        <end position="164"/>
    </location>
</feature>
<name>A0AAD7I8M0_9AGAR</name>
<protein>
    <submittedName>
        <fullName evidence="2">Uncharacterized protein</fullName>
    </submittedName>
</protein>
<dbReference type="AlphaFoldDB" id="A0AAD7I8M0"/>